<gene>
    <name evidence="1" type="ORF">BDN72DRAFT_864393</name>
</gene>
<protein>
    <submittedName>
        <fullName evidence="1">Uncharacterized protein</fullName>
    </submittedName>
</protein>
<reference evidence="1 2" key="1">
    <citation type="journal article" date="2019" name="Nat. Ecol. Evol.">
        <title>Megaphylogeny resolves global patterns of mushroom evolution.</title>
        <authorList>
            <person name="Varga T."/>
            <person name="Krizsan K."/>
            <person name="Foldi C."/>
            <person name="Dima B."/>
            <person name="Sanchez-Garcia M."/>
            <person name="Sanchez-Ramirez S."/>
            <person name="Szollosi G.J."/>
            <person name="Szarkandi J.G."/>
            <person name="Papp V."/>
            <person name="Albert L."/>
            <person name="Andreopoulos W."/>
            <person name="Angelini C."/>
            <person name="Antonin V."/>
            <person name="Barry K.W."/>
            <person name="Bougher N.L."/>
            <person name="Buchanan P."/>
            <person name="Buyck B."/>
            <person name="Bense V."/>
            <person name="Catcheside P."/>
            <person name="Chovatia M."/>
            <person name="Cooper J."/>
            <person name="Damon W."/>
            <person name="Desjardin D."/>
            <person name="Finy P."/>
            <person name="Geml J."/>
            <person name="Haridas S."/>
            <person name="Hughes K."/>
            <person name="Justo A."/>
            <person name="Karasinski D."/>
            <person name="Kautmanova I."/>
            <person name="Kiss B."/>
            <person name="Kocsube S."/>
            <person name="Kotiranta H."/>
            <person name="LaButti K.M."/>
            <person name="Lechner B.E."/>
            <person name="Liimatainen K."/>
            <person name="Lipzen A."/>
            <person name="Lukacs Z."/>
            <person name="Mihaltcheva S."/>
            <person name="Morgado L.N."/>
            <person name="Niskanen T."/>
            <person name="Noordeloos M.E."/>
            <person name="Ohm R.A."/>
            <person name="Ortiz-Santana B."/>
            <person name="Ovrebo C."/>
            <person name="Racz N."/>
            <person name="Riley R."/>
            <person name="Savchenko A."/>
            <person name="Shiryaev A."/>
            <person name="Soop K."/>
            <person name="Spirin V."/>
            <person name="Szebenyi C."/>
            <person name="Tomsovsky M."/>
            <person name="Tulloss R.E."/>
            <person name="Uehling J."/>
            <person name="Grigoriev I.V."/>
            <person name="Vagvolgyi C."/>
            <person name="Papp T."/>
            <person name="Martin F.M."/>
            <person name="Miettinen O."/>
            <person name="Hibbett D.S."/>
            <person name="Nagy L.G."/>
        </authorList>
    </citation>
    <scope>NUCLEOTIDE SEQUENCE [LARGE SCALE GENOMIC DNA]</scope>
    <source>
        <strain evidence="1 2">NL-1719</strain>
    </source>
</reference>
<name>A0ACD3A3V5_9AGAR</name>
<proteinExistence type="predicted"/>
<sequence>MSIRRTVIRTSALGSSPTGSVRSMARKRQAREYAEDSDYYSDASIRPPIKSHRPSTPVSASTSATAVGSAEGKLPSHQPTNRERTFKGMVYDSLVKDAGKRRRFLEPDVPDSDEGAEEGDNESESLSPSPTPTSRRGSRLVQVGKRTTTLEKAKRRFEKARTDLMPFDLGTGAPSTPVQPTSRPVPRPIFRAPYTQDTFPDACSEDEEELPWPVFSQNASPPEVLLSPSASSPSSFSAPVKARQDLVISDSAEPPASKTSDAPFSGYESAPPPPPPVAPASIPCPSTPTVRERASVLLSSLKCLTNYSRAAFYGYNGWGGLDASSTCISYCDLQRLVKPEDMGCIVKARQFTRQGNCVNMPNVDVDILSVDQRGKFISVEDQGIPATGILLGGVASCNLVNPVSPPGNQTGVLVKSVSLAPLQADLQDNVNVWAALYGTSSFAGPYDGDTGLWFQTRRVSETKPLESNTATVNKGKVKGGFVRKLPAAYNPHGRAGPNPSLPFDAKIPIYEGRASQGHPFNFTAEDFANWSSRPLWKEGKEDLTSDNIVVVGCEAGHKGRVGKSFGNCLEFLGLRFP</sequence>
<evidence type="ECO:0000313" key="2">
    <source>
        <dbReference type="Proteomes" id="UP000308600"/>
    </source>
</evidence>
<dbReference type="Proteomes" id="UP000308600">
    <property type="component" value="Unassembled WGS sequence"/>
</dbReference>
<organism evidence="1 2">
    <name type="scientific">Pluteus cervinus</name>
    <dbReference type="NCBI Taxonomy" id="181527"/>
    <lineage>
        <taxon>Eukaryota</taxon>
        <taxon>Fungi</taxon>
        <taxon>Dikarya</taxon>
        <taxon>Basidiomycota</taxon>
        <taxon>Agaricomycotina</taxon>
        <taxon>Agaricomycetes</taxon>
        <taxon>Agaricomycetidae</taxon>
        <taxon>Agaricales</taxon>
        <taxon>Pluteineae</taxon>
        <taxon>Pluteaceae</taxon>
        <taxon>Pluteus</taxon>
    </lineage>
</organism>
<accession>A0ACD3A3V5</accession>
<keyword evidence="2" id="KW-1185">Reference proteome</keyword>
<evidence type="ECO:0000313" key="1">
    <source>
        <dbReference type="EMBL" id="TFK60400.1"/>
    </source>
</evidence>
<dbReference type="EMBL" id="ML208781">
    <property type="protein sequence ID" value="TFK60400.1"/>
    <property type="molecule type" value="Genomic_DNA"/>
</dbReference>